<evidence type="ECO:0000313" key="1">
    <source>
        <dbReference type="EMBL" id="CEO17743.1"/>
    </source>
</evidence>
<gene>
    <name evidence="1" type="ORF">RMONA_06950</name>
</gene>
<evidence type="ECO:0000313" key="2">
    <source>
        <dbReference type="Proteomes" id="UP000018149"/>
    </source>
</evidence>
<proteinExistence type="predicted"/>
<organism evidence="1 2">
    <name type="scientific">Rickettsia monacensis</name>
    <dbReference type="NCBI Taxonomy" id="109232"/>
    <lineage>
        <taxon>Bacteria</taxon>
        <taxon>Pseudomonadati</taxon>
        <taxon>Pseudomonadota</taxon>
        <taxon>Alphaproteobacteria</taxon>
        <taxon>Rickettsiales</taxon>
        <taxon>Rickettsiaceae</taxon>
        <taxon>Rickettsieae</taxon>
        <taxon>Rickettsia</taxon>
        <taxon>spotted fever group</taxon>
    </lineage>
</organism>
<reference evidence="1 2" key="1">
    <citation type="submission" date="2015-01" db="EMBL/GenBank/DDBJ databases">
        <title>Draft genome sequence of Rickettsia monacensis strain IrR/Munich.</title>
        <authorList>
            <person name="Felsheim R.F."/>
            <person name="Johnson S.L."/>
            <person name="Kurtti T.J."/>
            <person name="Munderloh U.G."/>
        </authorList>
    </citation>
    <scope>NUCLEOTIDE SEQUENCE [LARGE SCALE GENOMIC DNA]</scope>
    <source>
        <strain evidence="1 2">IrR/Munich</strain>
    </source>
</reference>
<dbReference type="KEGG" id="rmc:RMONA_06950"/>
<dbReference type="AlphaFoldDB" id="A0A0B7J5M3"/>
<dbReference type="EMBL" id="LN794217">
    <property type="protein sequence ID" value="CEO17743.1"/>
    <property type="molecule type" value="Genomic_DNA"/>
</dbReference>
<protein>
    <submittedName>
        <fullName evidence="1">Uncharacterized protein</fullName>
    </submittedName>
</protein>
<accession>A0A0B7J5M3</accession>
<dbReference type="STRING" id="109232.RMONA_06950"/>
<name>A0A0B7J5M3_9RICK</name>
<sequence length="46" mass="5118">MSDEAINHVNNDGETALSIATKNGLRIIARSTCDLLLKMLEIQQLY</sequence>
<dbReference type="Proteomes" id="UP000018149">
    <property type="component" value="Chromosome I"/>
</dbReference>
<keyword evidence="2" id="KW-1185">Reference proteome</keyword>
<dbReference type="HOGENOM" id="CLU_3188421_0_0_5"/>